<dbReference type="GO" id="GO:0009536">
    <property type="term" value="C:plastid"/>
    <property type="evidence" value="ECO:0007669"/>
    <property type="project" value="UniProtKB-SubCell"/>
</dbReference>
<comment type="caution">
    <text evidence="4">The sequence shown here is derived from an EMBL/GenBank/DDBJ whole genome shotgun (WGS) entry which is preliminary data.</text>
</comment>
<feature type="transmembrane region" description="Helical" evidence="3">
    <location>
        <begin position="54"/>
        <end position="73"/>
    </location>
</feature>
<organism evidence="4 5">
    <name type="scientific">Triparma retinervis</name>
    <dbReference type="NCBI Taxonomy" id="2557542"/>
    <lineage>
        <taxon>Eukaryota</taxon>
        <taxon>Sar</taxon>
        <taxon>Stramenopiles</taxon>
        <taxon>Ochrophyta</taxon>
        <taxon>Bolidophyceae</taxon>
        <taxon>Parmales</taxon>
        <taxon>Triparmaceae</taxon>
        <taxon>Triparma</taxon>
    </lineage>
</organism>
<dbReference type="Proteomes" id="UP001165082">
    <property type="component" value="Unassembled WGS sequence"/>
</dbReference>
<protein>
    <submittedName>
        <fullName evidence="4">Uncharacterized protein</fullName>
    </submittedName>
</protein>
<keyword evidence="3" id="KW-0812">Transmembrane</keyword>
<keyword evidence="3" id="KW-0472">Membrane</keyword>
<reference evidence="4" key="1">
    <citation type="submission" date="2022-07" db="EMBL/GenBank/DDBJ databases">
        <title>Genome analysis of Parmales, a sister group of diatoms, reveals the evolutionary specialization of diatoms from phago-mixotrophs to photoautotrophs.</title>
        <authorList>
            <person name="Ban H."/>
            <person name="Sato S."/>
            <person name="Yoshikawa S."/>
            <person name="Kazumasa Y."/>
            <person name="Nakamura Y."/>
            <person name="Ichinomiya M."/>
            <person name="Saitoh K."/>
            <person name="Sato N."/>
            <person name="Blanc-Mathieu R."/>
            <person name="Endo H."/>
            <person name="Kuwata A."/>
            <person name="Ogata H."/>
        </authorList>
    </citation>
    <scope>NUCLEOTIDE SEQUENCE</scope>
</reference>
<evidence type="ECO:0000256" key="3">
    <source>
        <dbReference type="SAM" id="Phobius"/>
    </source>
</evidence>
<dbReference type="AlphaFoldDB" id="A0A9W7CJD4"/>
<proteinExistence type="predicted"/>
<keyword evidence="5" id="KW-1185">Reference proteome</keyword>
<keyword evidence="3" id="KW-1133">Transmembrane helix</keyword>
<name>A0A9W7CJD4_9STRA</name>
<evidence type="ECO:0000313" key="4">
    <source>
        <dbReference type="EMBL" id="GMI07567.1"/>
    </source>
</evidence>
<dbReference type="OrthoDB" id="192326at2759"/>
<dbReference type="InterPro" id="IPR009631">
    <property type="entry name" value="CGLD27-like"/>
</dbReference>
<accession>A0A9W7CJD4</accession>
<dbReference type="EMBL" id="BRXZ01000214">
    <property type="protein sequence ID" value="GMI07567.1"/>
    <property type="molecule type" value="Genomic_DNA"/>
</dbReference>
<evidence type="ECO:0000313" key="5">
    <source>
        <dbReference type="Proteomes" id="UP001165082"/>
    </source>
</evidence>
<dbReference type="PANTHER" id="PTHR34214">
    <property type="match status" value="1"/>
</dbReference>
<evidence type="ECO:0000256" key="1">
    <source>
        <dbReference type="ARBA" id="ARBA00004474"/>
    </source>
</evidence>
<keyword evidence="2" id="KW-0934">Plastid</keyword>
<comment type="subcellular location">
    <subcellularLocation>
        <location evidence="1">Plastid</location>
    </subcellularLocation>
</comment>
<feature type="transmembrane region" description="Helical" evidence="3">
    <location>
        <begin position="93"/>
        <end position="113"/>
    </location>
</feature>
<dbReference type="PANTHER" id="PTHR34214:SF3">
    <property type="entry name" value="PROTEIN CONSERVED IN THE GREEN LINEAGE AND DIATOMS 27, CHLOROPLASTIC"/>
    <property type="match status" value="1"/>
</dbReference>
<evidence type="ECO:0000256" key="2">
    <source>
        <dbReference type="ARBA" id="ARBA00022640"/>
    </source>
</evidence>
<gene>
    <name evidence="4" type="ORF">TrRE_jg10581</name>
</gene>
<dbReference type="Pfam" id="PF06799">
    <property type="entry name" value="CGLD27-like"/>
    <property type="match status" value="1"/>
</dbReference>
<sequence length="235" mass="26233">MYFDGGDSADRRNLDEFKKFKGDEVIPEEQLPILEYQNLLEEPFFDWATADGGLVTKSAILYGVLFAAVCYPISCQTWTQDGYILQRLSASNIGALGTVLMFLVRLFSGWSYIGSRLKSDFVIYEETGWYDGAVEKKSKEAKIRDNLVYNDDVRPVVDRLKTLCLALAATWALSAGLFANVASMKPIFNEYDPNFINQLNANDDLAEIAARKSNGRPTYCDSRYYKAVAGGGQGC</sequence>